<dbReference type="Gene3D" id="3.40.50.1820">
    <property type="entry name" value="alpha/beta hydrolase"/>
    <property type="match status" value="1"/>
</dbReference>
<dbReference type="InterPro" id="IPR052558">
    <property type="entry name" value="Siderophore_Hydrolase_D"/>
</dbReference>
<name>A0A917YS12_9ALTE</name>
<organism evidence="3 4">
    <name type="scientific">Bowmanella pacifica</name>
    <dbReference type="NCBI Taxonomy" id="502051"/>
    <lineage>
        <taxon>Bacteria</taxon>
        <taxon>Pseudomonadati</taxon>
        <taxon>Pseudomonadota</taxon>
        <taxon>Gammaproteobacteria</taxon>
        <taxon>Alteromonadales</taxon>
        <taxon>Alteromonadaceae</taxon>
        <taxon>Bowmanella</taxon>
    </lineage>
</organism>
<comment type="similarity">
    <text evidence="1">Belongs to the esterase D family.</text>
</comment>
<dbReference type="Proteomes" id="UP000606935">
    <property type="component" value="Unassembled WGS sequence"/>
</dbReference>
<dbReference type="SUPFAM" id="SSF53474">
    <property type="entry name" value="alpha/beta-Hydrolases"/>
    <property type="match status" value="1"/>
</dbReference>
<sequence length="278" mass="31288">MNKLYLNLAMLVLYSLLQIGLPMRAQAAQKLAMEPLNIGISFVLESQILGEPRRINLYFPQAYFEQSSQRFPVLYMPDGGLKEDFLHIAGLVQIGSLNWTTRPFILVGIENTDRKRDLTGPTTNEEDKKISALVGGSAQFRAFIRNELIPAVEEHFRTTQERAIVGESLAGLFVVETMLAEPDLFSAYIAVDPSLWWNNAALVDNAATQALQHNRQQVRVHLAASKQEGIVEPTRQLAQILNTSPHFHASYSEFPNETHLSIYHPAALEAFRKVFARE</sequence>
<dbReference type="RefSeq" id="WP_188689971.1">
    <property type="nucleotide sequence ID" value="NZ_BMLS01000001.1"/>
</dbReference>
<dbReference type="InterPro" id="IPR029058">
    <property type="entry name" value="AB_hydrolase_fold"/>
</dbReference>
<dbReference type="Pfam" id="PF00756">
    <property type="entry name" value="Esterase"/>
    <property type="match status" value="1"/>
</dbReference>
<comment type="caution">
    <text evidence="3">The sequence shown here is derived from an EMBL/GenBank/DDBJ whole genome shotgun (WGS) entry which is preliminary data.</text>
</comment>
<proteinExistence type="inferred from homology"/>
<keyword evidence="2" id="KW-0378">Hydrolase</keyword>
<evidence type="ECO:0000256" key="1">
    <source>
        <dbReference type="ARBA" id="ARBA00005622"/>
    </source>
</evidence>
<evidence type="ECO:0000256" key="2">
    <source>
        <dbReference type="ARBA" id="ARBA00022801"/>
    </source>
</evidence>
<dbReference type="InterPro" id="IPR000801">
    <property type="entry name" value="Esterase-like"/>
</dbReference>
<dbReference type="GO" id="GO:0016788">
    <property type="term" value="F:hydrolase activity, acting on ester bonds"/>
    <property type="evidence" value="ECO:0007669"/>
    <property type="project" value="TreeGrafter"/>
</dbReference>
<accession>A0A917YS12</accession>
<evidence type="ECO:0000313" key="4">
    <source>
        <dbReference type="Proteomes" id="UP000606935"/>
    </source>
</evidence>
<dbReference type="PANTHER" id="PTHR40841">
    <property type="entry name" value="SIDEROPHORE TRIACETYLFUSARININE C ESTERASE"/>
    <property type="match status" value="1"/>
</dbReference>
<evidence type="ECO:0000313" key="3">
    <source>
        <dbReference type="EMBL" id="GGO64952.1"/>
    </source>
</evidence>
<protein>
    <recommendedName>
        <fullName evidence="5">Esterase</fullName>
    </recommendedName>
</protein>
<dbReference type="PANTHER" id="PTHR40841:SF2">
    <property type="entry name" value="SIDEROPHORE-DEGRADING ESTERASE (EUROFUNG)"/>
    <property type="match status" value="1"/>
</dbReference>
<dbReference type="EMBL" id="BMLS01000001">
    <property type="protein sequence ID" value="GGO64952.1"/>
    <property type="molecule type" value="Genomic_DNA"/>
</dbReference>
<dbReference type="AlphaFoldDB" id="A0A917YS12"/>
<evidence type="ECO:0008006" key="5">
    <source>
        <dbReference type="Google" id="ProtNLM"/>
    </source>
</evidence>
<reference evidence="3" key="2">
    <citation type="submission" date="2020-09" db="EMBL/GenBank/DDBJ databases">
        <authorList>
            <person name="Sun Q."/>
            <person name="Zhou Y."/>
        </authorList>
    </citation>
    <scope>NUCLEOTIDE SEQUENCE</scope>
    <source>
        <strain evidence="3">CGMCC 1.7086</strain>
    </source>
</reference>
<keyword evidence="4" id="KW-1185">Reference proteome</keyword>
<gene>
    <name evidence="3" type="ORF">GCM10010982_05600</name>
</gene>
<reference evidence="3" key="1">
    <citation type="journal article" date="2014" name="Int. J. Syst. Evol. Microbiol.">
        <title>Complete genome sequence of Corynebacterium casei LMG S-19264T (=DSM 44701T), isolated from a smear-ripened cheese.</title>
        <authorList>
            <consortium name="US DOE Joint Genome Institute (JGI-PGF)"/>
            <person name="Walter F."/>
            <person name="Albersmeier A."/>
            <person name="Kalinowski J."/>
            <person name="Ruckert C."/>
        </authorList>
    </citation>
    <scope>NUCLEOTIDE SEQUENCE</scope>
    <source>
        <strain evidence="3">CGMCC 1.7086</strain>
    </source>
</reference>